<evidence type="ECO:0000313" key="1">
    <source>
        <dbReference type="EMBL" id="MFD2741378.1"/>
    </source>
</evidence>
<gene>
    <name evidence="1" type="ORF">ACFSUD_17520</name>
</gene>
<comment type="caution">
    <text evidence="1">The sequence shown here is derived from an EMBL/GenBank/DDBJ whole genome shotgun (WGS) entry which is preliminary data.</text>
</comment>
<reference evidence="2" key="1">
    <citation type="journal article" date="2019" name="Int. J. Syst. Evol. Microbiol.">
        <title>The Global Catalogue of Microorganisms (GCM) 10K type strain sequencing project: providing services to taxonomists for standard genome sequencing and annotation.</title>
        <authorList>
            <consortium name="The Broad Institute Genomics Platform"/>
            <consortium name="The Broad Institute Genome Sequencing Center for Infectious Disease"/>
            <person name="Wu L."/>
            <person name="Ma J."/>
        </authorList>
    </citation>
    <scope>NUCLEOTIDE SEQUENCE [LARGE SCALE GENOMIC DNA]</scope>
    <source>
        <strain evidence="2">TISTR 2562</strain>
    </source>
</reference>
<dbReference type="SUPFAM" id="SSF51182">
    <property type="entry name" value="RmlC-like cupins"/>
    <property type="match status" value="1"/>
</dbReference>
<protein>
    <submittedName>
        <fullName evidence="1">HutD family protein</fullName>
    </submittedName>
</protein>
<name>A0ABW5U670_9RHOB</name>
<dbReference type="InterPro" id="IPR011051">
    <property type="entry name" value="RmlC_Cupin_sf"/>
</dbReference>
<dbReference type="EMBL" id="JBHUMP010000023">
    <property type="protein sequence ID" value="MFD2741378.1"/>
    <property type="molecule type" value="Genomic_DNA"/>
</dbReference>
<keyword evidence="2" id="KW-1185">Reference proteome</keyword>
<organism evidence="1 2">
    <name type="scientific">Sulfitobacter aestuarii</name>
    <dbReference type="NCBI Taxonomy" id="2161676"/>
    <lineage>
        <taxon>Bacteria</taxon>
        <taxon>Pseudomonadati</taxon>
        <taxon>Pseudomonadota</taxon>
        <taxon>Alphaproteobacteria</taxon>
        <taxon>Rhodobacterales</taxon>
        <taxon>Roseobacteraceae</taxon>
        <taxon>Sulfitobacter</taxon>
    </lineage>
</organism>
<dbReference type="Pfam" id="PF05962">
    <property type="entry name" value="HutD"/>
    <property type="match status" value="1"/>
</dbReference>
<dbReference type="PANTHER" id="PTHR37943">
    <property type="entry name" value="PROTEIN VES"/>
    <property type="match status" value="1"/>
</dbReference>
<evidence type="ECO:0000313" key="2">
    <source>
        <dbReference type="Proteomes" id="UP001597474"/>
    </source>
</evidence>
<dbReference type="RefSeq" id="WP_386375805.1">
    <property type="nucleotide sequence ID" value="NZ_JBHUMP010000023.1"/>
</dbReference>
<sequence>MILSGETPKMTIRPYPATGYTRLPWKNGSGQTDEICLLPDGASRARFDIRVSSAPITAPGGFSAFPGVDRVITLIEGKELSLSFAEETVTLNPFVPFGFDSGLAPVGDPRDGPVRVLNMMADRARWKIAETRLLKGPACLDPSLGGSLFLVALAPASLAAGKERCDLAAFDSALVEGAAQIALPDADTARPGAIAYFLTPAEPQPA</sequence>
<proteinExistence type="predicted"/>
<dbReference type="Gene3D" id="2.60.120.10">
    <property type="entry name" value="Jelly Rolls"/>
    <property type="match status" value="1"/>
</dbReference>
<dbReference type="InterPro" id="IPR014710">
    <property type="entry name" value="RmlC-like_jellyroll"/>
</dbReference>
<dbReference type="InterPro" id="IPR010282">
    <property type="entry name" value="Uncharacterised_HutD/Ves"/>
</dbReference>
<dbReference type="PANTHER" id="PTHR37943:SF1">
    <property type="entry name" value="PROTEIN VES"/>
    <property type="match status" value="1"/>
</dbReference>
<accession>A0ABW5U670</accession>
<dbReference type="Proteomes" id="UP001597474">
    <property type="component" value="Unassembled WGS sequence"/>
</dbReference>